<evidence type="ECO:0000313" key="7">
    <source>
        <dbReference type="Proteomes" id="UP000007463"/>
    </source>
</evidence>
<dbReference type="eggNOG" id="COG0517">
    <property type="taxonomic scope" value="Bacteria"/>
</dbReference>
<dbReference type="Pfam" id="PF00571">
    <property type="entry name" value="CBS"/>
    <property type="match status" value="2"/>
</dbReference>
<feature type="domain" description="CBS" evidence="5">
    <location>
        <begin position="280"/>
        <end position="333"/>
    </location>
</feature>
<dbReference type="AlphaFoldDB" id="F2IE24"/>
<keyword evidence="2 4" id="KW-0129">CBS domain</keyword>
<name>F2IE24_FLUTR</name>
<keyword evidence="3" id="KW-0413">Isomerase</keyword>
<evidence type="ECO:0000256" key="4">
    <source>
        <dbReference type="PROSITE-ProRule" id="PRU00703"/>
    </source>
</evidence>
<evidence type="ECO:0000256" key="3">
    <source>
        <dbReference type="ARBA" id="ARBA00023235"/>
    </source>
</evidence>
<feature type="domain" description="CBS" evidence="5">
    <location>
        <begin position="212"/>
        <end position="274"/>
    </location>
</feature>
<dbReference type="InterPro" id="IPR000644">
    <property type="entry name" value="CBS_dom"/>
</dbReference>
<gene>
    <name evidence="6" type="ordered locus">Fluta_3619</name>
</gene>
<dbReference type="GO" id="GO:0046872">
    <property type="term" value="F:metal ion binding"/>
    <property type="evidence" value="ECO:0007669"/>
    <property type="project" value="UniProtKB-KW"/>
</dbReference>
<accession>F2IE24</accession>
<dbReference type="PANTHER" id="PTHR11749">
    <property type="entry name" value="RIBULOSE-5-PHOSPHATE-3-EPIMERASE"/>
    <property type="match status" value="1"/>
</dbReference>
<dbReference type="eggNOG" id="COG0036">
    <property type="taxonomic scope" value="Bacteria"/>
</dbReference>
<dbReference type="GO" id="GO:0016857">
    <property type="term" value="F:racemase and epimerase activity, acting on carbohydrates and derivatives"/>
    <property type="evidence" value="ECO:0007669"/>
    <property type="project" value="InterPro"/>
</dbReference>
<dbReference type="Gene3D" id="3.10.580.10">
    <property type="entry name" value="CBS-domain"/>
    <property type="match status" value="1"/>
</dbReference>
<keyword evidence="7" id="KW-1185">Reference proteome</keyword>
<evidence type="ECO:0000259" key="5">
    <source>
        <dbReference type="PROSITE" id="PS51371"/>
    </source>
</evidence>
<dbReference type="InterPro" id="IPR011060">
    <property type="entry name" value="RibuloseP-bd_barrel"/>
</dbReference>
<dbReference type="InterPro" id="IPR046342">
    <property type="entry name" value="CBS_dom_sf"/>
</dbReference>
<keyword evidence="1" id="KW-0479">Metal-binding</keyword>
<dbReference type="KEGG" id="fte:Fluta_3619"/>
<organism evidence="6 7">
    <name type="scientific">Fluviicola taffensis (strain DSM 16823 / NCIMB 13979 / RW262)</name>
    <dbReference type="NCBI Taxonomy" id="755732"/>
    <lineage>
        <taxon>Bacteria</taxon>
        <taxon>Pseudomonadati</taxon>
        <taxon>Bacteroidota</taxon>
        <taxon>Flavobacteriia</taxon>
        <taxon>Flavobacteriales</taxon>
        <taxon>Crocinitomicaceae</taxon>
        <taxon>Fluviicola</taxon>
    </lineage>
</organism>
<dbReference type="SUPFAM" id="SSF51366">
    <property type="entry name" value="Ribulose-phoshate binding barrel"/>
    <property type="match status" value="1"/>
</dbReference>
<dbReference type="InterPro" id="IPR000056">
    <property type="entry name" value="Ribul_P_3_epim-like"/>
</dbReference>
<dbReference type="Gene3D" id="3.20.20.70">
    <property type="entry name" value="Aldolase class I"/>
    <property type="match status" value="1"/>
</dbReference>
<dbReference type="EMBL" id="CP002542">
    <property type="protein sequence ID" value="AEA45588.1"/>
    <property type="molecule type" value="Genomic_DNA"/>
</dbReference>
<reference evidence="6 7" key="1">
    <citation type="journal article" date="2011" name="Stand. Genomic Sci.">
        <title>Complete genome sequence of the gliding freshwater bacterium Fluviicola taffensis type strain (RW262).</title>
        <authorList>
            <person name="Woyke T."/>
            <person name="Chertkov O."/>
            <person name="Lapidus A."/>
            <person name="Nolan M."/>
            <person name="Lucas S."/>
            <person name="Del Rio T.G."/>
            <person name="Tice H."/>
            <person name="Cheng J.F."/>
            <person name="Tapia R."/>
            <person name="Han C."/>
            <person name="Goodwin L."/>
            <person name="Pitluck S."/>
            <person name="Liolios K."/>
            <person name="Pagani I."/>
            <person name="Ivanova N."/>
            <person name="Huntemann M."/>
            <person name="Mavromatis K."/>
            <person name="Mikhailova N."/>
            <person name="Pati A."/>
            <person name="Chen A."/>
            <person name="Palaniappan K."/>
            <person name="Land M."/>
            <person name="Hauser L."/>
            <person name="Brambilla E.M."/>
            <person name="Rohde M."/>
            <person name="Mwirichia R."/>
            <person name="Sikorski J."/>
            <person name="Tindall B.J."/>
            <person name="Goker M."/>
            <person name="Bristow J."/>
            <person name="Eisen J.A."/>
            <person name="Markowitz V."/>
            <person name="Hugenholtz P."/>
            <person name="Klenk H.P."/>
            <person name="Kyrpides N.C."/>
        </authorList>
    </citation>
    <scope>NUCLEOTIDE SEQUENCE [LARGE SCALE GENOMIC DNA]</scope>
    <source>
        <strain evidence="7">DSM 16823 / RW262 / RW262</strain>
    </source>
</reference>
<evidence type="ECO:0000313" key="6">
    <source>
        <dbReference type="EMBL" id="AEA45588.1"/>
    </source>
</evidence>
<dbReference type="PROSITE" id="PS51371">
    <property type="entry name" value="CBS"/>
    <property type="match status" value="2"/>
</dbReference>
<dbReference type="OrthoDB" id="1466464at2"/>
<reference evidence="7" key="2">
    <citation type="submission" date="2011-02" db="EMBL/GenBank/DDBJ databases">
        <title>The complete genome of Fluviicola taffensis DSM 16823.</title>
        <authorList>
            <consortium name="US DOE Joint Genome Institute (JGI-PGF)"/>
            <person name="Lucas S."/>
            <person name="Copeland A."/>
            <person name="Lapidus A."/>
            <person name="Bruce D."/>
            <person name="Goodwin L."/>
            <person name="Pitluck S."/>
            <person name="Kyrpides N."/>
            <person name="Mavromatis K."/>
            <person name="Ivanova N."/>
            <person name="Mikhailova N."/>
            <person name="Pagani I."/>
            <person name="Chertkov O."/>
            <person name="Detter J.C."/>
            <person name="Han C."/>
            <person name="Tapia R."/>
            <person name="Land M."/>
            <person name="Hauser L."/>
            <person name="Markowitz V."/>
            <person name="Cheng J.-F."/>
            <person name="Hugenholtz P."/>
            <person name="Woyke T."/>
            <person name="Wu D."/>
            <person name="Tindall B."/>
            <person name="Pomrenke H.G."/>
            <person name="Brambilla E."/>
            <person name="Klenk H.-P."/>
            <person name="Eisen J.A."/>
        </authorList>
    </citation>
    <scope>NUCLEOTIDE SEQUENCE [LARGE SCALE GENOMIC DNA]</scope>
    <source>
        <strain evidence="7">DSM 16823 / RW262 / RW262</strain>
    </source>
</reference>
<dbReference type="InterPro" id="IPR013785">
    <property type="entry name" value="Aldolase_TIM"/>
</dbReference>
<dbReference type="HOGENOM" id="CLU_833542_0_0_10"/>
<dbReference type="GO" id="GO:0005975">
    <property type="term" value="P:carbohydrate metabolic process"/>
    <property type="evidence" value="ECO:0007669"/>
    <property type="project" value="InterPro"/>
</dbReference>
<evidence type="ECO:0000256" key="2">
    <source>
        <dbReference type="ARBA" id="ARBA00023122"/>
    </source>
</evidence>
<dbReference type="SMART" id="SM00116">
    <property type="entry name" value="CBS"/>
    <property type="match status" value="2"/>
</dbReference>
<dbReference type="Proteomes" id="UP000007463">
    <property type="component" value="Chromosome"/>
</dbReference>
<dbReference type="Pfam" id="PF00834">
    <property type="entry name" value="Ribul_P_3_epim"/>
    <property type="match status" value="1"/>
</dbReference>
<protein>
    <submittedName>
        <fullName evidence="6">CBS domain containing protein</fullName>
    </submittedName>
</protein>
<sequence length="333" mass="36988">MRISASIYSDKKRDLSETIQDLAAHHVDLLHVDCNDNPSVFDDIRQIRSWCNIPIDLHIITKNPSKYYDLLREVPVEYVTFQLEDLEEELVIPSDITGKKGLGIITPTSVESFDKYGNFDFILMMATVPGQSGGVFDAVNFKKIRDFQHKYPSKSVHVDGGVNGEVSFILRNMGVHTSVSGSYLFNAPSVGHALMDLTKRNVDSQFVVKDFMIPLSESPVIDENSSVLEVLNAVEDGKLGFALVINKSADLKGLISNADIRKSLIRTKGNLNQESISEIMNGKPLVIQETATVNDLLQQIKKYSFPILYLPVVDSGNKAKGILTFVNLIKGEI</sequence>
<dbReference type="RefSeq" id="WP_013688355.1">
    <property type="nucleotide sequence ID" value="NC_015321.1"/>
</dbReference>
<evidence type="ECO:0000256" key="1">
    <source>
        <dbReference type="ARBA" id="ARBA00022723"/>
    </source>
</evidence>
<proteinExistence type="predicted"/>
<dbReference type="SUPFAM" id="SSF54631">
    <property type="entry name" value="CBS-domain pair"/>
    <property type="match status" value="1"/>
</dbReference>
<dbReference type="STRING" id="755732.Fluta_3619"/>